<dbReference type="GO" id="GO:0015137">
    <property type="term" value="F:citrate transmembrane transporter activity"/>
    <property type="evidence" value="ECO:0007669"/>
    <property type="project" value="TreeGrafter"/>
</dbReference>
<dbReference type="GO" id="GO:0015141">
    <property type="term" value="F:succinate transmembrane transporter activity"/>
    <property type="evidence" value="ECO:0007669"/>
    <property type="project" value="TreeGrafter"/>
</dbReference>
<dbReference type="EMBL" id="OA883075">
    <property type="protein sequence ID" value="CAD7277864.1"/>
    <property type="molecule type" value="Genomic_DNA"/>
</dbReference>
<evidence type="ECO:0000313" key="7">
    <source>
        <dbReference type="EMBL" id="CAD7277864.1"/>
    </source>
</evidence>
<evidence type="ECO:0000256" key="6">
    <source>
        <dbReference type="SAM" id="Phobius"/>
    </source>
</evidence>
<gene>
    <name evidence="7" type="ORF">NMOB1V02_LOCUS5584</name>
</gene>
<feature type="transmembrane region" description="Helical" evidence="6">
    <location>
        <begin position="112"/>
        <end position="133"/>
    </location>
</feature>
<feature type="transmembrane region" description="Helical" evidence="6">
    <location>
        <begin position="157"/>
        <end position="189"/>
    </location>
</feature>
<keyword evidence="8" id="KW-1185">Reference proteome</keyword>
<keyword evidence="5 6" id="KW-0472">Membrane</keyword>
<evidence type="ECO:0000256" key="3">
    <source>
        <dbReference type="ARBA" id="ARBA00022692"/>
    </source>
</evidence>
<dbReference type="Proteomes" id="UP000678499">
    <property type="component" value="Unassembled WGS sequence"/>
</dbReference>
<dbReference type="InterPro" id="IPR001898">
    <property type="entry name" value="SLC13A/DASS"/>
</dbReference>
<dbReference type="PANTHER" id="PTHR10283:SF82">
    <property type="entry name" value="SOLUTE CARRIER FAMILY 13 MEMBER 2"/>
    <property type="match status" value="1"/>
</dbReference>
<sequence>MGHALKNFVQHVRLTVFPFWRTYVIVLAPLLPISLLLNHYENTAARCAWGVIVMSIYWMTEAVPLVVTGMLPVFIFPALGLIDSDTVSKLYLTKSNMLRLSESLRVDCDEILLYVICVSFLYLIAGLMVAVAIENVNLHKRIALRIILLTGTSPRRIMLGFMLSAVLISMWISNTAACAMMVPIVQAVLEEIYGRKDVRATPVETLPILAFKNRAFPLLQSNLFKSNFTGPAKNSIMDALSQGNKHLCCWLTSRDTVLPEVADGLFSHHSEYRKEAMDIEEEIGHLRDSNSMQILNNMNYDGKSFSADAVKVTVRKEDSENNNNAEELKKRYHTAKIGNLLAICFASNLGGTGVATGTAPNLILIGILDAIADVMRLFRTPTNVPEDVRRRWEEEADAEVRARHVIRARYDSLGQIRFEEAMVLFLFIILVASWVFRSPQFVPGWAHWFQADVSEASTCVMIIFLMFIIPKNPSFPFFTGVKDKDNPPEASKGLLNWQIIHEKVPWNVVILMGNSKLIKITKSTSKYMALANVLICVGGAVGMAEVCKTSGLTTTVGEQFGRLDYLSPPVVLLIMTTVTAFLTELASNAATASIVLPILHSLSMQMGVNPLYFMLPATITTSYSFMLPVANPPNAITYTAAGNMKVSDMVSELTVAGLIIATYYNSKKQ</sequence>
<comment type="similarity">
    <text evidence="2">Belongs to the SLC13A/DASS transporter (TC 2.A.47) family. NADC subfamily.</text>
</comment>
<evidence type="ECO:0000256" key="2">
    <source>
        <dbReference type="ARBA" id="ARBA00006772"/>
    </source>
</evidence>
<evidence type="ECO:0000256" key="5">
    <source>
        <dbReference type="ARBA" id="ARBA00023136"/>
    </source>
</evidence>
<dbReference type="Pfam" id="PF00939">
    <property type="entry name" value="Na_sulph_symp"/>
    <property type="match status" value="3"/>
</dbReference>
<dbReference type="OrthoDB" id="6493944at2759"/>
<keyword evidence="4 6" id="KW-1133">Transmembrane helix</keyword>
<evidence type="ECO:0000256" key="1">
    <source>
        <dbReference type="ARBA" id="ARBA00004141"/>
    </source>
</evidence>
<protein>
    <submittedName>
        <fullName evidence="7">Uncharacterized protein</fullName>
    </submittedName>
</protein>
<name>A0A7R9BP57_9CRUS</name>
<dbReference type="GO" id="GO:0005886">
    <property type="term" value="C:plasma membrane"/>
    <property type="evidence" value="ECO:0007669"/>
    <property type="project" value="TreeGrafter"/>
</dbReference>
<feature type="transmembrane region" description="Helical" evidence="6">
    <location>
        <begin position="20"/>
        <end position="40"/>
    </location>
</feature>
<proteinExistence type="inferred from homology"/>
<dbReference type="PANTHER" id="PTHR10283">
    <property type="entry name" value="SOLUTE CARRIER FAMILY 13 MEMBER"/>
    <property type="match status" value="1"/>
</dbReference>
<organism evidence="7">
    <name type="scientific">Notodromas monacha</name>
    <dbReference type="NCBI Taxonomy" id="399045"/>
    <lineage>
        <taxon>Eukaryota</taxon>
        <taxon>Metazoa</taxon>
        <taxon>Ecdysozoa</taxon>
        <taxon>Arthropoda</taxon>
        <taxon>Crustacea</taxon>
        <taxon>Oligostraca</taxon>
        <taxon>Ostracoda</taxon>
        <taxon>Podocopa</taxon>
        <taxon>Podocopida</taxon>
        <taxon>Cypridocopina</taxon>
        <taxon>Cypridoidea</taxon>
        <taxon>Cyprididae</taxon>
        <taxon>Notodromas</taxon>
    </lineage>
</organism>
<keyword evidence="3 6" id="KW-0812">Transmembrane</keyword>
<comment type="subcellular location">
    <subcellularLocation>
        <location evidence="1">Membrane</location>
        <topology evidence="1">Multi-pass membrane protein</topology>
    </subcellularLocation>
</comment>
<evidence type="ECO:0000313" key="8">
    <source>
        <dbReference type="Proteomes" id="UP000678499"/>
    </source>
</evidence>
<evidence type="ECO:0000256" key="4">
    <source>
        <dbReference type="ARBA" id="ARBA00022989"/>
    </source>
</evidence>
<reference evidence="7" key="1">
    <citation type="submission" date="2020-11" db="EMBL/GenBank/DDBJ databases">
        <authorList>
            <person name="Tran Van P."/>
        </authorList>
    </citation>
    <scope>NUCLEOTIDE SEQUENCE</scope>
</reference>
<accession>A0A7R9BP57</accession>
<dbReference type="EMBL" id="CAJPEX010001038">
    <property type="protein sequence ID" value="CAG0918016.1"/>
    <property type="molecule type" value="Genomic_DNA"/>
</dbReference>
<dbReference type="AlphaFoldDB" id="A0A7R9BP57"/>
<feature type="transmembrane region" description="Helical" evidence="6">
    <location>
        <begin position="47"/>
        <end position="67"/>
    </location>
</feature>